<dbReference type="Gene3D" id="3.40.30.10">
    <property type="entry name" value="Glutaredoxin"/>
    <property type="match status" value="1"/>
</dbReference>
<gene>
    <name evidence="1" type="ORF">L207DRAFT_437786</name>
</gene>
<dbReference type="AlphaFoldDB" id="A0A2J6R666"/>
<evidence type="ECO:0008006" key="3">
    <source>
        <dbReference type="Google" id="ProtNLM"/>
    </source>
</evidence>
<dbReference type="InterPro" id="IPR032801">
    <property type="entry name" value="PXL2A/B/C"/>
</dbReference>
<reference evidence="1 2" key="1">
    <citation type="submission" date="2016-04" db="EMBL/GenBank/DDBJ databases">
        <title>A degradative enzymes factory behind the ericoid mycorrhizal symbiosis.</title>
        <authorList>
            <consortium name="DOE Joint Genome Institute"/>
            <person name="Martino E."/>
            <person name="Morin E."/>
            <person name="Grelet G."/>
            <person name="Kuo A."/>
            <person name="Kohler A."/>
            <person name="Daghino S."/>
            <person name="Barry K."/>
            <person name="Choi C."/>
            <person name="Cichocki N."/>
            <person name="Clum A."/>
            <person name="Copeland A."/>
            <person name="Hainaut M."/>
            <person name="Haridas S."/>
            <person name="Labutti K."/>
            <person name="Lindquist E."/>
            <person name="Lipzen A."/>
            <person name="Khouja H.-R."/>
            <person name="Murat C."/>
            <person name="Ohm R."/>
            <person name="Olson A."/>
            <person name="Spatafora J."/>
            <person name="Veneault-Fourrey C."/>
            <person name="Henrissat B."/>
            <person name="Grigoriev I."/>
            <person name="Martin F."/>
            <person name="Perotto S."/>
        </authorList>
    </citation>
    <scope>NUCLEOTIDE SEQUENCE [LARGE SCALE GENOMIC DNA]</scope>
    <source>
        <strain evidence="1 2">F</strain>
    </source>
</reference>
<dbReference type="SUPFAM" id="SSF52833">
    <property type="entry name" value="Thioredoxin-like"/>
    <property type="match status" value="1"/>
</dbReference>
<evidence type="ECO:0000313" key="2">
    <source>
        <dbReference type="Proteomes" id="UP000235786"/>
    </source>
</evidence>
<evidence type="ECO:0000313" key="1">
    <source>
        <dbReference type="EMBL" id="PMD34017.1"/>
    </source>
</evidence>
<name>A0A2J6R666_HYAVF</name>
<dbReference type="Proteomes" id="UP000235786">
    <property type="component" value="Unassembled WGS sequence"/>
</dbReference>
<dbReference type="EMBL" id="KZ613954">
    <property type="protein sequence ID" value="PMD34017.1"/>
    <property type="molecule type" value="Genomic_DNA"/>
</dbReference>
<dbReference type="PANTHER" id="PTHR42336">
    <property type="entry name" value="THIOREDOXIN DOMAIN-CONTAINING PROTEIN-RELATED"/>
    <property type="match status" value="1"/>
</dbReference>
<dbReference type="InterPro" id="IPR036249">
    <property type="entry name" value="Thioredoxin-like_sf"/>
</dbReference>
<proteinExistence type="predicted"/>
<sequence length="194" mass="21933">MTYRQEYDSWWAPSKRLIISPPPKLASKAPSSPKLQFPNPDAKSTVVTFLRHCGCPFAEKNFDELRKTAVKNPSIDFIAVSHSSEESTEKWITAVGGQWDVKVIVDADRELYAQWGLGISNTWHVLNPWSLYSVFRLARQEKITNRPTETGTRWQTSGSFAVDKEGFVRWARIAEAADDMPDFNEALNALGIEA</sequence>
<organism evidence="1 2">
    <name type="scientific">Hyaloscypha variabilis (strain UAMH 11265 / GT02V1 / F)</name>
    <name type="common">Meliniomyces variabilis</name>
    <dbReference type="NCBI Taxonomy" id="1149755"/>
    <lineage>
        <taxon>Eukaryota</taxon>
        <taxon>Fungi</taxon>
        <taxon>Dikarya</taxon>
        <taxon>Ascomycota</taxon>
        <taxon>Pezizomycotina</taxon>
        <taxon>Leotiomycetes</taxon>
        <taxon>Helotiales</taxon>
        <taxon>Hyaloscyphaceae</taxon>
        <taxon>Hyaloscypha</taxon>
        <taxon>Hyaloscypha variabilis</taxon>
    </lineage>
</organism>
<accession>A0A2J6R666</accession>
<keyword evidence="2" id="KW-1185">Reference proteome</keyword>
<protein>
    <recommendedName>
        <fullName evidence="3">Thioredoxin domain-containing protein</fullName>
    </recommendedName>
</protein>
<dbReference type="PANTHER" id="PTHR42336:SF1">
    <property type="entry name" value="ALKYL HYDROPEROXIDE REDUCTASE SUBUNIT C_ THIOL SPECIFIC ANTIOXIDANT DOMAIN-CONTAINING PROTEIN"/>
    <property type="match status" value="1"/>
</dbReference>
<dbReference type="Pfam" id="PF13911">
    <property type="entry name" value="AhpC-TSA_2"/>
    <property type="match status" value="1"/>
</dbReference>
<dbReference type="OrthoDB" id="40334at2759"/>